<reference evidence="3 4" key="1">
    <citation type="submission" date="2018-11" db="EMBL/GenBank/DDBJ databases">
        <authorList>
            <person name="Criscuolo A."/>
        </authorList>
    </citation>
    <scope>NUCLEOTIDE SEQUENCE [LARGE SCALE GENOMIC DNA]</scope>
    <source>
        <strain evidence="3">AT11b</strain>
    </source>
</reference>
<evidence type="ECO:0000313" key="3">
    <source>
        <dbReference type="EMBL" id="VDC26959.1"/>
    </source>
</evidence>
<accession>A0A3P5X9H9</accession>
<dbReference type="Pfam" id="PF13472">
    <property type="entry name" value="Lipase_GDSL_2"/>
    <property type="match status" value="1"/>
</dbReference>
<gene>
    <name evidence="3" type="ORF">PSET11_01864</name>
</gene>
<feature type="domain" description="SGNH hydrolase-type esterase" evidence="2">
    <location>
        <begin position="96"/>
        <end position="260"/>
    </location>
</feature>
<evidence type="ECO:0000259" key="2">
    <source>
        <dbReference type="Pfam" id="PF13472"/>
    </source>
</evidence>
<dbReference type="InterPro" id="IPR013830">
    <property type="entry name" value="SGNH_hydro"/>
</dbReference>
<proteinExistence type="predicted"/>
<dbReference type="EMBL" id="UXAU01000025">
    <property type="protein sequence ID" value="VDC26959.1"/>
    <property type="molecule type" value="Genomic_DNA"/>
</dbReference>
<evidence type="ECO:0000256" key="1">
    <source>
        <dbReference type="SAM" id="MobiDB-lite"/>
    </source>
</evidence>
<dbReference type="SUPFAM" id="SSF52266">
    <property type="entry name" value="SGNH hydrolase"/>
    <property type="match status" value="1"/>
</dbReference>
<dbReference type="InterPro" id="IPR036514">
    <property type="entry name" value="SGNH_hydro_sf"/>
</dbReference>
<dbReference type="CDD" id="cd00229">
    <property type="entry name" value="SGNH_hydrolase"/>
    <property type="match status" value="1"/>
</dbReference>
<evidence type="ECO:0000313" key="4">
    <source>
        <dbReference type="Proteomes" id="UP000280861"/>
    </source>
</evidence>
<dbReference type="PROSITE" id="PS51257">
    <property type="entry name" value="PROKAR_LIPOPROTEIN"/>
    <property type="match status" value="1"/>
</dbReference>
<keyword evidence="4" id="KW-1185">Reference proteome</keyword>
<dbReference type="Proteomes" id="UP000280861">
    <property type="component" value="Unassembled WGS sequence"/>
</dbReference>
<dbReference type="OrthoDB" id="8215557at2"/>
<dbReference type="RefSeq" id="WP_124091794.1">
    <property type="nucleotide sequence ID" value="NZ_CBCRYA010000010.1"/>
</dbReference>
<dbReference type="AlphaFoldDB" id="A0A3P5X9H9"/>
<feature type="compositionally biased region" description="Low complexity" evidence="1">
    <location>
        <begin position="59"/>
        <end position="73"/>
    </location>
</feature>
<dbReference type="Gene3D" id="3.40.50.1110">
    <property type="entry name" value="SGNH hydrolase"/>
    <property type="match status" value="1"/>
</dbReference>
<feature type="region of interest" description="Disordered" evidence="1">
    <location>
        <begin position="59"/>
        <end position="81"/>
    </location>
</feature>
<sequence>MREALPRNRYGASGIAAVALSALVLVAGCGVPSAVPDTLTSAVPVAATAAPSAAAPAGAQQASAAKPQAAGTKVVNPNNGRTEEVVPDIAKTVLLIGDSQSAPQDGWPRLGLTAAGYQVYFCGKGGTGYASANGSTGNYLDALRRGDWLLPAGTPAMIVIQGGGNDAGTGATNTQITTNADRLIAELSGRYPGTKIAIIGTLAKGAGNGGGRRTEVDTLMGTVAAAHKLTFISTGDWLTRYGLTKDLADTVHMNAAGKQALGTILERKLRELKLERQIPSDSSKLLAQGGSLKVSLPQE</sequence>
<name>A0A3P5X9H9_9MICC</name>
<protein>
    <recommendedName>
        <fullName evidence="2">SGNH hydrolase-type esterase domain-containing protein</fullName>
    </recommendedName>
</protein>
<organism evidence="3 4">
    <name type="scientific">Arthrobacter ulcerisalmonis</name>
    <dbReference type="NCBI Taxonomy" id="2483813"/>
    <lineage>
        <taxon>Bacteria</taxon>
        <taxon>Bacillati</taxon>
        <taxon>Actinomycetota</taxon>
        <taxon>Actinomycetes</taxon>
        <taxon>Micrococcales</taxon>
        <taxon>Micrococcaceae</taxon>
        <taxon>Arthrobacter</taxon>
    </lineage>
</organism>